<evidence type="ECO:0000313" key="2">
    <source>
        <dbReference type="Proteomes" id="UP001162164"/>
    </source>
</evidence>
<reference evidence="1" key="1">
    <citation type="journal article" date="2023" name="Insect Mol. Biol.">
        <title>Genome sequencing provides insights into the evolution of gene families encoding plant cell wall-degrading enzymes in longhorned beetles.</title>
        <authorList>
            <person name="Shin N.R."/>
            <person name="Okamura Y."/>
            <person name="Kirsch R."/>
            <person name="Pauchet Y."/>
        </authorList>
    </citation>
    <scope>NUCLEOTIDE SEQUENCE</scope>
    <source>
        <strain evidence="1">MMC_N1</strain>
    </source>
</reference>
<dbReference type="EMBL" id="JAPWTJ010000092">
    <property type="protein sequence ID" value="KAJ8983163.1"/>
    <property type="molecule type" value="Genomic_DNA"/>
</dbReference>
<organism evidence="1 2">
    <name type="scientific">Molorchus minor</name>
    <dbReference type="NCBI Taxonomy" id="1323400"/>
    <lineage>
        <taxon>Eukaryota</taxon>
        <taxon>Metazoa</taxon>
        <taxon>Ecdysozoa</taxon>
        <taxon>Arthropoda</taxon>
        <taxon>Hexapoda</taxon>
        <taxon>Insecta</taxon>
        <taxon>Pterygota</taxon>
        <taxon>Neoptera</taxon>
        <taxon>Endopterygota</taxon>
        <taxon>Coleoptera</taxon>
        <taxon>Polyphaga</taxon>
        <taxon>Cucujiformia</taxon>
        <taxon>Chrysomeloidea</taxon>
        <taxon>Cerambycidae</taxon>
        <taxon>Lamiinae</taxon>
        <taxon>Monochamini</taxon>
        <taxon>Molorchus</taxon>
    </lineage>
</organism>
<evidence type="ECO:0000313" key="1">
    <source>
        <dbReference type="EMBL" id="KAJ8983163.1"/>
    </source>
</evidence>
<dbReference type="Proteomes" id="UP001162164">
    <property type="component" value="Unassembled WGS sequence"/>
</dbReference>
<sequence>MDPDWEDNLEFFGVRKFCGRRKPLRVLYGKRIPKQIQIFKKYFVLPLISDRLTKINNRGLPFAPLIQLLVCLRFYATGNFQCVAGDLRGVSQQSVSVIIKRVSVLLAEQRRRFIKFLDTENGQRQNITRFAQNANFPGVGACVDGTHSHTYCQSWRYQCGSVSEQKRVLFTKRTAGPRMEIMDIVVRHPGSTHDSAKSSQWLLYSTLSQKIIVTITYLK</sequence>
<proteinExistence type="predicted"/>
<evidence type="ECO:0008006" key="3">
    <source>
        <dbReference type="Google" id="ProtNLM"/>
    </source>
</evidence>
<name>A0ABQ9JXS6_9CUCU</name>
<accession>A0ABQ9JXS6</accession>
<gene>
    <name evidence="1" type="ORF">NQ317_016262</name>
</gene>
<comment type="caution">
    <text evidence="1">The sequence shown here is derived from an EMBL/GenBank/DDBJ whole genome shotgun (WGS) entry which is preliminary data.</text>
</comment>
<protein>
    <recommendedName>
        <fullName evidence="3">Nuclease HARBI1</fullName>
    </recommendedName>
</protein>
<keyword evidence="2" id="KW-1185">Reference proteome</keyword>